<accession>A0A0N5ASC3</accession>
<feature type="region of interest" description="Disordered" evidence="1">
    <location>
        <begin position="83"/>
        <end position="102"/>
    </location>
</feature>
<feature type="compositionally biased region" description="Basic residues" evidence="1">
    <location>
        <begin position="129"/>
        <end position="139"/>
    </location>
</feature>
<feature type="region of interest" description="Disordered" evidence="1">
    <location>
        <begin position="1"/>
        <end position="71"/>
    </location>
</feature>
<organism evidence="2 3">
    <name type="scientific">Syphacia muris</name>
    <dbReference type="NCBI Taxonomy" id="451379"/>
    <lineage>
        <taxon>Eukaryota</taxon>
        <taxon>Metazoa</taxon>
        <taxon>Ecdysozoa</taxon>
        <taxon>Nematoda</taxon>
        <taxon>Chromadorea</taxon>
        <taxon>Rhabditida</taxon>
        <taxon>Spirurina</taxon>
        <taxon>Oxyuridomorpha</taxon>
        <taxon>Oxyuroidea</taxon>
        <taxon>Oxyuridae</taxon>
        <taxon>Syphacia</taxon>
    </lineage>
</organism>
<feature type="compositionally biased region" description="Basic and acidic residues" evidence="1">
    <location>
        <begin position="12"/>
        <end position="43"/>
    </location>
</feature>
<dbReference type="AlphaFoldDB" id="A0A0N5ASC3"/>
<proteinExistence type="predicted"/>
<reference evidence="3" key="1">
    <citation type="submission" date="2017-02" db="UniProtKB">
        <authorList>
            <consortium name="WormBaseParasite"/>
        </authorList>
    </citation>
    <scope>IDENTIFICATION</scope>
</reference>
<feature type="compositionally biased region" description="Low complexity" evidence="1">
    <location>
        <begin position="83"/>
        <end position="93"/>
    </location>
</feature>
<evidence type="ECO:0000256" key="1">
    <source>
        <dbReference type="SAM" id="MobiDB-lite"/>
    </source>
</evidence>
<name>A0A0N5ASC3_9BILA</name>
<sequence>MDDSVVDNVHLPSEKTSEYDKDLSVKGIVAHKESKNDGEKKSESQLGTSDVAVEQPARWNPDSETVKRTDWVDSSSTFDNLNLSTNSSNNVSSGDQVKLGSESAKSGKARLFIKIMLHSEQSSSVSRQKGGRKGTGRRAKFTDVTDQLGFVSS</sequence>
<dbReference type="WBParaSite" id="SMUV_0000768201-mRNA-1">
    <property type="protein sequence ID" value="SMUV_0000768201-mRNA-1"/>
    <property type="gene ID" value="SMUV_0000768201"/>
</dbReference>
<feature type="region of interest" description="Disordered" evidence="1">
    <location>
        <begin position="120"/>
        <end position="141"/>
    </location>
</feature>
<keyword evidence="2" id="KW-1185">Reference proteome</keyword>
<evidence type="ECO:0000313" key="3">
    <source>
        <dbReference type="WBParaSite" id="SMUV_0000768201-mRNA-1"/>
    </source>
</evidence>
<dbReference type="Proteomes" id="UP000046393">
    <property type="component" value="Unplaced"/>
</dbReference>
<protein>
    <submittedName>
        <fullName evidence="3">Ovule protein</fullName>
    </submittedName>
</protein>
<evidence type="ECO:0000313" key="2">
    <source>
        <dbReference type="Proteomes" id="UP000046393"/>
    </source>
</evidence>